<evidence type="ECO:0008006" key="6">
    <source>
        <dbReference type="Google" id="ProtNLM"/>
    </source>
</evidence>
<reference evidence="4 5" key="1">
    <citation type="journal article" date="2018" name="J. Allergy Clin. Immunol.">
        <title>High-quality assembly of Dermatophagoides pteronyssinus genome and transcriptome reveals a wide range of novel allergens.</title>
        <authorList>
            <person name="Liu X.Y."/>
            <person name="Yang K.Y."/>
            <person name="Wang M.Q."/>
            <person name="Kwok J.S."/>
            <person name="Zeng X."/>
            <person name="Yang Z."/>
            <person name="Xiao X.J."/>
            <person name="Lau C.P."/>
            <person name="Li Y."/>
            <person name="Huang Z.M."/>
            <person name="Ba J.G."/>
            <person name="Yim A.K."/>
            <person name="Ouyang C.Y."/>
            <person name="Ngai S.M."/>
            <person name="Chan T.F."/>
            <person name="Leung E.L."/>
            <person name="Liu L."/>
            <person name="Liu Z.G."/>
            <person name="Tsui S.K."/>
        </authorList>
    </citation>
    <scope>NUCLEOTIDE SEQUENCE [LARGE SCALE GENOMIC DNA]</scope>
    <source>
        <strain evidence="4">Derp</strain>
    </source>
</reference>
<dbReference type="Gene3D" id="3.30.710.10">
    <property type="entry name" value="Potassium Channel Kv1.1, Chain A"/>
    <property type="match status" value="1"/>
</dbReference>
<evidence type="ECO:0000259" key="2">
    <source>
        <dbReference type="PROSITE" id="PS50097"/>
    </source>
</evidence>
<evidence type="ECO:0000256" key="1">
    <source>
        <dbReference type="PROSITE-ProRule" id="PRU00042"/>
    </source>
</evidence>
<reference evidence="4 5" key="2">
    <citation type="journal article" date="2022" name="Mol. Biol. Evol.">
        <title>Comparative Genomics Reveals Insights into the Divergent Evolution of Astigmatic Mites and Household Pest Adaptations.</title>
        <authorList>
            <person name="Xiong Q."/>
            <person name="Wan A.T."/>
            <person name="Liu X."/>
            <person name="Fung C.S."/>
            <person name="Xiao X."/>
            <person name="Malainual N."/>
            <person name="Hou J."/>
            <person name="Wang L."/>
            <person name="Wang M."/>
            <person name="Yang K.Y."/>
            <person name="Cui Y."/>
            <person name="Leung E.L."/>
            <person name="Nong W."/>
            <person name="Shin S.K."/>
            <person name="Au S.W."/>
            <person name="Jeong K.Y."/>
            <person name="Chew F.T."/>
            <person name="Hui J.H."/>
            <person name="Leung T.F."/>
            <person name="Tungtrongchitr A."/>
            <person name="Zhong N."/>
            <person name="Liu Z."/>
            <person name="Tsui S.K."/>
        </authorList>
    </citation>
    <scope>NUCLEOTIDE SEQUENCE [LARGE SCALE GENOMIC DNA]</scope>
    <source>
        <strain evidence="4">Derp</strain>
    </source>
</reference>
<evidence type="ECO:0000313" key="5">
    <source>
        <dbReference type="Proteomes" id="UP000887458"/>
    </source>
</evidence>
<evidence type="ECO:0000259" key="3">
    <source>
        <dbReference type="PROSITE" id="PS50157"/>
    </source>
</evidence>
<feature type="domain" description="BTB" evidence="2">
    <location>
        <begin position="87"/>
        <end position="148"/>
    </location>
</feature>
<feature type="domain" description="C2H2-type" evidence="3">
    <location>
        <begin position="187"/>
        <end position="211"/>
    </location>
</feature>
<evidence type="ECO:0000313" key="4">
    <source>
        <dbReference type="EMBL" id="KAH9422531.1"/>
    </source>
</evidence>
<accession>A0ABQ8JJL0</accession>
<gene>
    <name evidence="4" type="ORF">DERP_003207</name>
</gene>
<name>A0ABQ8JJL0_DERPT</name>
<dbReference type="Proteomes" id="UP000887458">
    <property type="component" value="Unassembled WGS sequence"/>
</dbReference>
<comment type="caution">
    <text evidence="4">The sequence shown here is derived from an EMBL/GenBank/DDBJ whole genome shotgun (WGS) entry which is preliminary data.</text>
</comment>
<keyword evidence="1" id="KW-0479">Metal-binding</keyword>
<dbReference type="PROSITE" id="PS50097">
    <property type="entry name" value="BTB"/>
    <property type="match status" value="1"/>
</dbReference>
<sequence>MIQIRLNENENKLREFFIDSYRKKILTDCVIYCHCLKDDDYNSGNVGDHNKTSSMQRDDISSTETLNLLIDNNDDHHQELDEKYLKFDCHRLILSLYSKFFHHYFCNHHHNDDNNNRQQSMSIFIDIPAKIMDDLLKIIYFGSITIDNEERKLAIISAAFKLGVSSNDNQTKRIAIDQTTTTTTMLYTCQYCQKQYNYEISLKKHVKSAHS</sequence>
<protein>
    <recommendedName>
        <fullName evidence="6">BTB domain-containing protein</fullName>
    </recommendedName>
</protein>
<dbReference type="PROSITE" id="PS50157">
    <property type="entry name" value="ZINC_FINGER_C2H2_2"/>
    <property type="match status" value="1"/>
</dbReference>
<keyword evidence="1" id="KW-0862">Zinc</keyword>
<dbReference type="InterPro" id="IPR000210">
    <property type="entry name" value="BTB/POZ_dom"/>
</dbReference>
<dbReference type="EMBL" id="NJHN03000036">
    <property type="protein sequence ID" value="KAH9422531.1"/>
    <property type="molecule type" value="Genomic_DNA"/>
</dbReference>
<dbReference type="PROSITE" id="PS00028">
    <property type="entry name" value="ZINC_FINGER_C2H2_1"/>
    <property type="match status" value="1"/>
</dbReference>
<dbReference type="InterPro" id="IPR011333">
    <property type="entry name" value="SKP1/BTB/POZ_sf"/>
</dbReference>
<dbReference type="SUPFAM" id="SSF54695">
    <property type="entry name" value="POZ domain"/>
    <property type="match status" value="1"/>
</dbReference>
<dbReference type="Pfam" id="PF00651">
    <property type="entry name" value="BTB"/>
    <property type="match status" value="1"/>
</dbReference>
<dbReference type="InterPro" id="IPR013087">
    <property type="entry name" value="Znf_C2H2_type"/>
</dbReference>
<keyword evidence="5" id="KW-1185">Reference proteome</keyword>
<proteinExistence type="predicted"/>
<keyword evidence="1" id="KW-0863">Zinc-finger</keyword>
<dbReference type="SMART" id="SM00355">
    <property type="entry name" value="ZnF_C2H2"/>
    <property type="match status" value="1"/>
</dbReference>
<organism evidence="4 5">
    <name type="scientific">Dermatophagoides pteronyssinus</name>
    <name type="common">European house dust mite</name>
    <dbReference type="NCBI Taxonomy" id="6956"/>
    <lineage>
        <taxon>Eukaryota</taxon>
        <taxon>Metazoa</taxon>
        <taxon>Ecdysozoa</taxon>
        <taxon>Arthropoda</taxon>
        <taxon>Chelicerata</taxon>
        <taxon>Arachnida</taxon>
        <taxon>Acari</taxon>
        <taxon>Acariformes</taxon>
        <taxon>Sarcoptiformes</taxon>
        <taxon>Astigmata</taxon>
        <taxon>Psoroptidia</taxon>
        <taxon>Analgoidea</taxon>
        <taxon>Pyroglyphidae</taxon>
        <taxon>Dermatophagoidinae</taxon>
        <taxon>Dermatophagoides</taxon>
    </lineage>
</organism>
<dbReference type="SMART" id="SM00225">
    <property type="entry name" value="BTB"/>
    <property type="match status" value="1"/>
</dbReference>